<accession>A0A0E0HYQ0</accession>
<name>A0A0E0HYQ0_ORYNI</name>
<protein>
    <submittedName>
        <fullName evidence="1">Uncharacterized protein</fullName>
    </submittedName>
</protein>
<dbReference type="Gramene" id="ONIVA07G07560.1">
    <property type="protein sequence ID" value="ONIVA07G07560.1"/>
    <property type="gene ID" value="ONIVA07G07560"/>
</dbReference>
<organism evidence="1">
    <name type="scientific">Oryza nivara</name>
    <name type="common">Indian wild rice</name>
    <name type="synonym">Oryza sativa f. spontanea</name>
    <dbReference type="NCBI Taxonomy" id="4536"/>
    <lineage>
        <taxon>Eukaryota</taxon>
        <taxon>Viridiplantae</taxon>
        <taxon>Streptophyta</taxon>
        <taxon>Embryophyta</taxon>
        <taxon>Tracheophyta</taxon>
        <taxon>Spermatophyta</taxon>
        <taxon>Magnoliopsida</taxon>
        <taxon>Liliopsida</taxon>
        <taxon>Poales</taxon>
        <taxon>Poaceae</taxon>
        <taxon>BOP clade</taxon>
        <taxon>Oryzoideae</taxon>
        <taxon>Oryzeae</taxon>
        <taxon>Oryzinae</taxon>
        <taxon>Oryza</taxon>
    </lineage>
</organism>
<proteinExistence type="predicted"/>
<dbReference type="AlphaFoldDB" id="A0A0E0HYQ0"/>
<keyword evidence="2" id="KW-1185">Reference proteome</keyword>
<reference evidence="1" key="2">
    <citation type="submission" date="2018-04" db="EMBL/GenBank/DDBJ databases">
        <title>OnivRS2 (Oryza nivara Reference Sequence Version 2).</title>
        <authorList>
            <person name="Zhang J."/>
            <person name="Kudrna D."/>
            <person name="Lee S."/>
            <person name="Talag J."/>
            <person name="Rajasekar S."/>
            <person name="Welchert J."/>
            <person name="Hsing Y.-I."/>
            <person name="Wing R.A."/>
        </authorList>
    </citation>
    <scope>NUCLEOTIDE SEQUENCE [LARGE SCALE GENOMIC DNA]</scope>
    <source>
        <strain evidence="1">SL10</strain>
    </source>
</reference>
<evidence type="ECO:0000313" key="2">
    <source>
        <dbReference type="Proteomes" id="UP000006591"/>
    </source>
</evidence>
<dbReference type="HOGENOM" id="CLU_1672109_0_0_1"/>
<evidence type="ECO:0000313" key="1">
    <source>
        <dbReference type="EnsemblPlants" id="ONIVA07G07560.1"/>
    </source>
</evidence>
<dbReference type="EnsemblPlants" id="ONIVA07G07560.1">
    <property type="protein sequence ID" value="ONIVA07G07560.1"/>
    <property type="gene ID" value="ONIVA07G07560"/>
</dbReference>
<reference evidence="1" key="1">
    <citation type="submission" date="2015-04" db="UniProtKB">
        <authorList>
            <consortium name="EnsemblPlants"/>
        </authorList>
    </citation>
    <scope>IDENTIFICATION</scope>
    <source>
        <strain evidence="1">SL10</strain>
    </source>
</reference>
<sequence length="170" mass="18323">MWSFLLDLGSSPSLLTARGRTGAVDPANSSPPSQIPWSLRSLLRGSAVGCDGRARIPSSLYAPLTLICRERRREGPDPVVSTVVAASLPPPLLHAWPVHRTLPSPSSPGEDGGGKVGLPALDVVLAFPQAMTASQFPPTELYTVHTEFRVEKMFVSYLDVEKIFVSYLDV</sequence>
<dbReference type="Proteomes" id="UP000006591">
    <property type="component" value="Chromosome 7"/>
</dbReference>